<keyword evidence="2" id="KW-1185">Reference proteome</keyword>
<dbReference type="Proteomes" id="UP000325081">
    <property type="component" value="Unassembled WGS sequence"/>
</dbReference>
<protein>
    <submittedName>
        <fullName evidence="1">2-oxoglutarate (2OG) and Fe(II)-dependent oxygenase superfamily protein</fullName>
    </submittedName>
</protein>
<dbReference type="AlphaFoldDB" id="A0A5A7RF22"/>
<evidence type="ECO:0000313" key="1">
    <source>
        <dbReference type="EMBL" id="GER55731.1"/>
    </source>
</evidence>
<dbReference type="PANTHER" id="PTHR34945:SF4">
    <property type="entry name" value="2-OXOGLUTARATE (2OG) AND FE(II)-DEPENDENT OXYGENASE SUPERFAMILY PROTEIN"/>
    <property type="match status" value="1"/>
</dbReference>
<gene>
    <name evidence="1" type="ORF">STAS_33414</name>
</gene>
<dbReference type="OrthoDB" id="1523082at2759"/>
<reference evidence="2" key="1">
    <citation type="journal article" date="2019" name="Curr. Biol.">
        <title>Genome Sequence of Striga asiatica Provides Insight into the Evolution of Plant Parasitism.</title>
        <authorList>
            <person name="Yoshida S."/>
            <person name="Kim S."/>
            <person name="Wafula E.K."/>
            <person name="Tanskanen J."/>
            <person name="Kim Y.M."/>
            <person name="Honaas L."/>
            <person name="Yang Z."/>
            <person name="Spallek T."/>
            <person name="Conn C.E."/>
            <person name="Ichihashi Y."/>
            <person name="Cheong K."/>
            <person name="Cui S."/>
            <person name="Der J.P."/>
            <person name="Gundlach H."/>
            <person name="Jiao Y."/>
            <person name="Hori C."/>
            <person name="Ishida J.K."/>
            <person name="Kasahara H."/>
            <person name="Kiba T."/>
            <person name="Kim M.S."/>
            <person name="Koo N."/>
            <person name="Laohavisit A."/>
            <person name="Lee Y.H."/>
            <person name="Lumba S."/>
            <person name="McCourt P."/>
            <person name="Mortimer J.C."/>
            <person name="Mutuku J.M."/>
            <person name="Nomura T."/>
            <person name="Sasaki-Sekimoto Y."/>
            <person name="Seto Y."/>
            <person name="Wang Y."/>
            <person name="Wakatake T."/>
            <person name="Sakakibara H."/>
            <person name="Demura T."/>
            <person name="Yamaguchi S."/>
            <person name="Yoneyama K."/>
            <person name="Manabe R.I."/>
            <person name="Nelson D.C."/>
            <person name="Schulman A.H."/>
            <person name="Timko M.P."/>
            <person name="dePamphilis C.W."/>
            <person name="Choi D."/>
            <person name="Shirasu K."/>
        </authorList>
    </citation>
    <scope>NUCLEOTIDE SEQUENCE [LARGE SCALE GENOMIC DNA]</scope>
    <source>
        <strain evidence="2">cv. UVA1</strain>
    </source>
</reference>
<evidence type="ECO:0000313" key="2">
    <source>
        <dbReference type="Proteomes" id="UP000325081"/>
    </source>
</evidence>
<dbReference type="EMBL" id="BKCP01012181">
    <property type="protein sequence ID" value="GER55731.1"/>
    <property type="molecule type" value="Genomic_DNA"/>
</dbReference>
<organism evidence="1 2">
    <name type="scientific">Striga asiatica</name>
    <name type="common">Asiatic witchweed</name>
    <name type="synonym">Buchnera asiatica</name>
    <dbReference type="NCBI Taxonomy" id="4170"/>
    <lineage>
        <taxon>Eukaryota</taxon>
        <taxon>Viridiplantae</taxon>
        <taxon>Streptophyta</taxon>
        <taxon>Embryophyta</taxon>
        <taxon>Tracheophyta</taxon>
        <taxon>Spermatophyta</taxon>
        <taxon>Magnoliopsida</taxon>
        <taxon>eudicotyledons</taxon>
        <taxon>Gunneridae</taxon>
        <taxon>Pentapetalae</taxon>
        <taxon>asterids</taxon>
        <taxon>lamiids</taxon>
        <taxon>Lamiales</taxon>
        <taxon>Orobanchaceae</taxon>
        <taxon>Buchnereae</taxon>
        <taxon>Striga</taxon>
    </lineage>
</organism>
<proteinExistence type="predicted"/>
<comment type="caution">
    <text evidence="1">The sequence shown here is derived from an EMBL/GenBank/DDBJ whole genome shotgun (WGS) entry which is preliminary data.</text>
</comment>
<dbReference type="PANTHER" id="PTHR34945">
    <property type="entry name" value="2-OXOGLUTARATE (2OG) AND FE(II)-DEPENDENT OXYGENASE SUPERFAMILY PROTEIN"/>
    <property type="match status" value="1"/>
</dbReference>
<sequence length="142" mass="15691">MKKSIPSPIPTARGSRSAADPILSGHIDASVQIPKLKLPQQAQRFRPEEIDFRRLASGESGSVRQLLGSIVEFGLVIIRHHGISTAEELRFALGNGERVFGLTADCCSSYGDHERIVWRGSDRRIVEEAPAAIGGRKFRMLW</sequence>
<accession>A0A5A7RF22</accession>
<name>A0A5A7RF22_STRAF</name>